<dbReference type="Pfam" id="PF21466">
    <property type="entry name" value="GH101_dom-5"/>
    <property type="match status" value="1"/>
</dbReference>
<feature type="domain" description="Endo-alpha-N-acetylgalactosaminidase" evidence="7">
    <location>
        <begin position="918"/>
        <end position="1069"/>
    </location>
</feature>
<dbReference type="InterPro" id="IPR040502">
    <property type="entry name" value="GH101_dom-6"/>
</dbReference>
<feature type="transmembrane region" description="Helical" evidence="1">
    <location>
        <begin position="12"/>
        <end position="30"/>
    </location>
</feature>
<keyword evidence="1" id="KW-0812">Transmembrane</keyword>
<evidence type="ECO:0000256" key="1">
    <source>
        <dbReference type="SAM" id="Phobius"/>
    </source>
</evidence>
<dbReference type="Gene3D" id="3.20.20.80">
    <property type="entry name" value="Glycosidases"/>
    <property type="match status" value="1"/>
</dbReference>
<sequence>MESNSFRRGSSIILSIILILTSFLPGLPVLKSTAAELTNPWVTVSTVGKEVNEIVDQESKIYTRLGTGEGNDNGAKAAIFRKSDAAAKESGTMEYTFVPETEGSVTRFGFYPHFKDINNFVFIGYDSGGWFWQYKYNGQGTYLQSNRPKDLPQPGNEYKIKIDYNGATISATLNGTILFDKVTLNDAVKNLYDAPEAIKLGRYGTQDSQVLMEIWRSDVPEETNKPPVLNTLKSNYMEVDVDEVFPRVVQYRVGDKVMNGQESPVYKLKVNGKLYTPEVAFDKVNDSEAMYTLTAKDQSKNLDAVFKLSLKVNKNQVIYSFNEIKNAGSAKIETIELPGMNFISVNSSENDANAKLTTLSGDVTKPGDVDVKVDSSMSGIGSTNRYYTGFLSNGQLSAGVWSSSEVDGYGNIVANRYENSNGDKAMGLSSNLFYYHRNFMPEPQATKPTVKIAIAEDMNDDKQVDWQDGAIVYRDIMQEIPFYQDVNNNVGMRIVMNFGSQAQQPFLKTLDNIKKVALATDGLGQSVLLKGYANEGHDSGHPDYGDVGERMGGAKDLNTLIAGAHKYNTQVGVHINAQEVYPEAKAFNDGFIDGPNSKGWGWLDQSYTINKLKDLYSGSRAKRLDQLKAAAPGLDYVYLDVWYQNQWESNRITEQFKERGWRLTTEFGTSMVNTSTWQHWAVDKNYGGAASKGLNSDVLRFISNHQKDSWVLNNPAFGGTADNPLLGGYELAGFEGWGSDRNFDNFIRTTFDTNLPTKFLQKYYVTNWSKVDGDPTKTNLENEIKLKDPSNGDVVVVTRKDNSRERLMTLNGQVVLDEHTYLIPWVDQDFKNPTSDSHKLYHWNLEGGTTTWTLPDEYKGVSKVYVYKLTDQGRAKKQKVKVVQNQVTLTAEPATPYVVVAGKNKGAQVDEWSTGNHVYDSGFNTGTVEDKYTKVAGDKTSVSVQRTSQTGSARQLSSGDYYLNIDSPSKPTSVTRTLTDLEPGKDYVAEVYIENNSDAKASIKVTGALKDVSNSTLRSLQKNYVKADSHASTNGYNSKMQRMQVSFTAQNDTAVITLTREAGEGNTEFDDIRIVQKTLNNYVSSNQFVQDFESVVQGIYPFVIGNIEGVADNRTHLAELHAPYTQKGWANAKVIDDVIGGNWSVKTNSGNAGLVYRTIPQHFTFKPGVTYKVSFDYQTTANSFRIISGDQEIDARNINGVKGLSVNDSLPASTETRTAEIIVTGSENGQTYIGIFNDGSPITMHTGEGTFILDNLRIKQID</sequence>
<evidence type="ECO:0000313" key="9">
    <source>
        <dbReference type="Proteomes" id="UP000637074"/>
    </source>
</evidence>
<evidence type="ECO:0008006" key="10">
    <source>
        <dbReference type="Google" id="ProtNLM"/>
    </source>
</evidence>
<feature type="domain" description="Galactose mutarotase-like fold" evidence="6">
    <location>
        <begin position="232"/>
        <end position="466"/>
    </location>
</feature>
<dbReference type="Proteomes" id="UP000637074">
    <property type="component" value="Unassembled WGS sequence"/>
</dbReference>
<protein>
    <recommendedName>
        <fullName evidence="10">Endo-alpha-N-acetylgalactosaminidase</fullName>
    </recommendedName>
</protein>
<dbReference type="Gene3D" id="2.60.40.1180">
    <property type="entry name" value="Golgi alpha-mannosidase II"/>
    <property type="match status" value="1"/>
</dbReference>
<dbReference type="InterPro" id="IPR049314">
    <property type="entry name" value="GH101_dom-5"/>
</dbReference>
<dbReference type="Pfam" id="PF12905">
    <property type="entry name" value="Glyco_hydro_101"/>
    <property type="match status" value="1"/>
</dbReference>
<dbReference type="Pfam" id="PF17451">
    <property type="entry name" value="Glyco_hyd_101C"/>
    <property type="match status" value="1"/>
</dbReference>
<comment type="caution">
    <text evidence="8">The sequence shown here is derived from an EMBL/GenBank/DDBJ whole genome shotgun (WGS) entry which is preliminary data.</text>
</comment>
<dbReference type="Gene3D" id="2.60.120.870">
    <property type="match status" value="1"/>
</dbReference>
<evidence type="ECO:0000259" key="6">
    <source>
        <dbReference type="Pfam" id="PF18080"/>
    </source>
</evidence>
<keyword evidence="1" id="KW-0472">Membrane</keyword>
<dbReference type="Pfam" id="PF18080">
    <property type="entry name" value="Gal_mutarotas_3"/>
    <property type="match status" value="1"/>
</dbReference>
<feature type="domain" description="Endo-alpha-N-acetylgalactosaminidase" evidence="2">
    <location>
        <begin position="467"/>
        <end position="746"/>
    </location>
</feature>
<dbReference type="InterPro" id="IPR040633">
    <property type="entry name" value="Gal_mutarotas_3"/>
</dbReference>
<evidence type="ECO:0000259" key="2">
    <source>
        <dbReference type="Pfam" id="PF12905"/>
    </source>
</evidence>
<keyword evidence="9" id="KW-1185">Reference proteome</keyword>
<accession>A0ABQ3N507</accession>
<evidence type="ECO:0000313" key="8">
    <source>
        <dbReference type="EMBL" id="GHI00005.1"/>
    </source>
</evidence>
<evidence type="ECO:0000259" key="7">
    <source>
        <dbReference type="Pfam" id="PF21466"/>
    </source>
</evidence>
<dbReference type="RefSeq" id="WP_191275076.1">
    <property type="nucleotide sequence ID" value="NZ_BNDS01000017.1"/>
</dbReference>
<reference evidence="8 9" key="1">
    <citation type="journal article" date="2022" name="Int. J. Syst. Evol. Microbiol.">
        <title>Neobacillus kokaensis sp. nov., isolated from soil.</title>
        <authorList>
            <person name="Yuki K."/>
            <person name="Matsubara H."/>
            <person name="Yamaguchi S."/>
        </authorList>
    </citation>
    <scope>NUCLEOTIDE SEQUENCE [LARGE SCALE GENOMIC DNA]</scope>
    <source>
        <strain evidence="8 9">LOB 377</strain>
    </source>
</reference>
<dbReference type="Gene3D" id="2.70.98.10">
    <property type="match status" value="1"/>
</dbReference>
<feature type="domain" description="Endo-alpha-N-acetylgalactosaminidase N-terminal" evidence="5">
    <location>
        <begin position="41"/>
        <end position="212"/>
    </location>
</feature>
<evidence type="ECO:0000259" key="5">
    <source>
        <dbReference type="Pfam" id="PF17995"/>
    </source>
</evidence>
<dbReference type="InterPro" id="IPR014718">
    <property type="entry name" value="GH-type_carb-bd"/>
</dbReference>
<name>A0ABQ3N507_9BACI</name>
<dbReference type="Pfam" id="PF17974">
    <property type="entry name" value="GalBD_like"/>
    <property type="match status" value="1"/>
</dbReference>
<dbReference type="InterPro" id="IPR025706">
    <property type="entry name" value="Endoa_GalNAc"/>
</dbReference>
<evidence type="ECO:0000259" key="4">
    <source>
        <dbReference type="Pfam" id="PF17974"/>
    </source>
</evidence>
<feature type="domain" description="Endo-alpha-N-acetylgalactosaminidase" evidence="4">
    <location>
        <begin position="1070"/>
        <end position="1238"/>
    </location>
</feature>
<dbReference type="Gene3D" id="2.60.120.260">
    <property type="entry name" value="Galactose-binding domain-like"/>
    <property type="match status" value="2"/>
</dbReference>
<proteinExistence type="predicted"/>
<dbReference type="InterPro" id="IPR040575">
    <property type="entry name" value="GH101_N"/>
</dbReference>
<organism evidence="8 9">
    <name type="scientific">Neobacillus kokaensis</name>
    <dbReference type="NCBI Taxonomy" id="2759023"/>
    <lineage>
        <taxon>Bacteria</taxon>
        <taxon>Bacillati</taxon>
        <taxon>Bacillota</taxon>
        <taxon>Bacilli</taxon>
        <taxon>Bacillales</taxon>
        <taxon>Bacillaceae</taxon>
        <taxon>Neobacillus</taxon>
    </lineage>
</organism>
<gene>
    <name evidence="8" type="ORF">AM1BK_35470</name>
</gene>
<dbReference type="Pfam" id="PF17995">
    <property type="entry name" value="GH101_N"/>
    <property type="match status" value="1"/>
</dbReference>
<feature type="domain" description="Glycosyl hydrolase 101 beta-sandwich" evidence="3">
    <location>
        <begin position="754"/>
        <end position="874"/>
    </location>
</feature>
<dbReference type="EMBL" id="BNDS01000017">
    <property type="protein sequence ID" value="GHI00005.1"/>
    <property type="molecule type" value="Genomic_DNA"/>
</dbReference>
<dbReference type="InterPro" id="IPR035364">
    <property type="entry name" value="Beta_sandwich_GH101"/>
</dbReference>
<dbReference type="InterPro" id="IPR013780">
    <property type="entry name" value="Glyco_hydro_b"/>
</dbReference>
<evidence type="ECO:0000259" key="3">
    <source>
        <dbReference type="Pfam" id="PF17451"/>
    </source>
</evidence>
<keyword evidence="1" id="KW-1133">Transmembrane helix</keyword>
<dbReference type="CDD" id="cd14244">
    <property type="entry name" value="GH_101_like"/>
    <property type="match status" value="1"/>
</dbReference>